<evidence type="ECO:0000256" key="5">
    <source>
        <dbReference type="ARBA" id="ARBA00022679"/>
    </source>
</evidence>
<evidence type="ECO:0000313" key="9">
    <source>
        <dbReference type="Proteomes" id="UP001375812"/>
    </source>
</evidence>
<dbReference type="Gene3D" id="3.90.1150.10">
    <property type="entry name" value="Aspartate Aminotransferase, domain 1"/>
    <property type="match status" value="1"/>
</dbReference>
<evidence type="ECO:0000313" key="8">
    <source>
        <dbReference type="EMBL" id="MEJ5022921.1"/>
    </source>
</evidence>
<dbReference type="PANTHER" id="PTHR11879">
    <property type="entry name" value="ASPARTATE AMINOTRANSFERASE"/>
    <property type="match status" value="1"/>
</dbReference>
<proteinExistence type="inferred from homology"/>
<gene>
    <name evidence="8" type="ORF">WH297_24770</name>
</gene>
<comment type="cofactor">
    <cofactor evidence="1">
        <name>pyridoxal 5'-phosphate</name>
        <dbReference type="ChEBI" id="CHEBI:597326"/>
    </cofactor>
</comment>
<protein>
    <submittedName>
        <fullName evidence="8">Aminotransferase class I/II-fold pyridoxal phosphate-dependent enzyme</fullName>
    </submittedName>
</protein>
<evidence type="ECO:0000256" key="1">
    <source>
        <dbReference type="ARBA" id="ARBA00001933"/>
    </source>
</evidence>
<name>A0ABU8PLJ9_9HYPH</name>
<evidence type="ECO:0000256" key="2">
    <source>
        <dbReference type="ARBA" id="ARBA00007441"/>
    </source>
</evidence>
<dbReference type="Gene3D" id="3.40.640.10">
    <property type="entry name" value="Type I PLP-dependent aspartate aminotransferase-like (Major domain)"/>
    <property type="match status" value="1"/>
</dbReference>
<dbReference type="InterPro" id="IPR015424">
    <property type="entry name" value="PyrdxlP-dep_Trfase"/>
</dbReference>
<dbReference type="PRINTS" id="PR00799">
    <property type="entry name" value="TRANSAMINASE"/>
</dbReference>
<evidence type="ECO:0000256" key="3">
    <source>
        <dbReference type="ARBA" id="ARBA00011738"/>
    </source>
</evidence>
<keyword evidence="4 8" id="KW-0032">Aminotransferase</keyword>
<reference evidence="8 9" key="1">
    <citation type="submission" date="2023-12" db="EMBL/GenBank/DDBJ databases">
        <title>Gut-associated functions are favored during microbiome assembly across C. elegans life.</title>
        <authorList>
            <person name="Zimmermann J."/>
        </authorList>
    </citation>
    <scope>NUCLEOTIDE SEQUENCE [LARGE SCALE GENOMIC DNA]</scope>
    <source>
        <strain evidence="8 9">MYb71</strain>
    </source>
</reference>
<dbReference type="InterPro" id="IPR000796">
    <property type="entry name" value="Asp_trans"/>
</dbReference>
<dbReference type="InterPro" id="IPR004839">
    <property type="entry name" value="Aminotransferase_I/II_large"/>
</dbReference>
<comment type="similarity">
    <text evidence="2">Belongs to the class-I pyridoxal-phosphate-dependent aminotransferase family.</text>
</comment>
<sequence length="322" mass="34587">MTPEPADPLLSLIGLYNADPRPTKLDLGVGVYRDGNGLTPIYRAVKRAEQRLVDNQCSKAYLGPEGDPEFVRLIGRLAFRSGAKDLAGLQTPGGAGALRMAAGLIARARPGSTIWLGSPSWPAHAPIFAAEGLVVRTYRHFDPTTGAFAFDNLLDAIAGADARDIFLLHGCCHNPSGADPDESQWREVARRIAAKGVLPFVDLAYQGLGRGLDQDAAGARQVLSAVDEAVIAYSCDKNFSLYRDRTGAVFVKAGDAVAAARSNLHALARHMWSMPPDHGAAAVRIVLQTPELEEDWRNELAGVRKRLDCGATNNVRVQRQSG</sequence>
<evidence type="ECO:0000256" key="4">
    <source>
        <dbReference type="ARBA" id="ARBA00022576"/>
    </source>
</evidence>
<dbReference type="RefSeq" id="WP_181153529.1">
    <property type="nucleotide sequence ID" value="NZ_JBBGZH010000003.1"/>
</dbReference>
<dbReference type="Proteomes" id="UP001375812">
    <property type="component" value="Unassembled WGS sequence"/>
</dbReference>
<evidence type="ECO:0000256" key="6">
    <source>
        <dbReference type="ARBA" id="ARBA00022898"/>
    </source>
</evidence>
<organism evidence="8 9">
    <name type="scientific">Ochrobactrum vermis</name>
    <dbReference type="NCBI Taxonomy" id="1827297"/>
    <lineage>
        <taxon>Bacteria</taxon>
        <taxon>Pseudomonadati</taxon>
        <taxon>Pseudomonadota</taxon>
        <taxon>Alphaproteobacteria</taxon>
        <taxon>Hyphomicrobiales</taxon>
        <taxon>Brucellaceae</taxon>
        <taxon>Brucella/Ochrobactrum group</taxon>
        <taxon>Ochrobactrum</taxon>
    </lineage>
</organism>
<dbReference type="Pfam" id="PF00155">
    <property type="entry name" value="Aminotran_1_2"/>
    <property type="match status" value="1"/>
</dbReference>
<dbReference type="SUPFAM" id="SSF53383">
    <property type="entry name" value="PLP-dependent transferases"/>
    <property type="match status" value="1"/>
</dbReference>
<dbReference type="CDD" id="cd00609">
    <property type="entry name" value="AAT_like"/>
    <property type="match status" value="1"/>
</dbReference>
<comment type="subunit">
    <text evidence="3">Homodimer.</text>
</comment>
<dbReference type="EMBL" id="JBBGZH010000003">
    <property type="protein sequence ID" value="MEJ5022921.1"/>
    <property type="molecule type" value="Genomic_DNA"/>
</dbReference>
<feature type="domain" description="Aminotransferase class I/classII large" evidence="7">
    <location>
        <begin position="23"/>
        <end position="306"/>
    </location>
</feature>
<dbReference type="InterPro" id="IPR015422">
    <property type="entry name" value="PyrdxlP-dep_Trfase_small"/>
</dbReference>
<dbReference type="GO" id="GO:0008483">
    <property type="term" value="F:transaminase activity"/>
    <property type="evidence" value="ECO:0007669"/>
    <property type="project" value="UniProtKB-KW"/>
</dbReference>
<comment type="caution">
    <text evidence="8">The sequence shown here is derived from an EMBL/GenBank/DDBJ whole genome shotgun (WGS) entry which is preliminary data.</text>
</comment>
<evidence type="ECO:0000259" key="7">
    <source>
        <dbReference type="Pfam" id="PF00155"/>
    </source>
</evidence>
<accession>A0ABU8PLJ9</accession>
<dbReference type="PANTHER" id="PTHR11879:SF22">
    <property type="entry name" value="ASPARTATE AMINOTRANSFERASE, MITOCHONDRIAL"/>
    <property type="match status" value="1"/>
</dbReference>
<keyword evidence="9" id="KW-1185">Reference proteome</keyword>
<keyword evidence="6" id="KW-0663">Pyridoxal phosphate</keyword>
<dbReference type="InterPro" id="IPR015421">
    <property type="entry name" value="PyrdxlP-dep_Trfase_major"/>
</dbReference>
<keyword evidence="5" id="KW-0808">Transferase</keyword>